<dbReference type="EC" id="6.2.1.2" evidence="4"/>
<proteinExistence type="inferred from homology"/>
<protein>
    <recommendedName>
        <fullName evidence="5">Medium-chain acyl-CoA ligase ACSF2, mitochondrial</fullName>
        <ecNumber evidence="4">6.2.1.2</ecNumber>
    </recommendedName>
</protein>
<evidence type="ECO:0000256" key="6">
    <source>
        <dbReference type="ARBA" id="ARBA00047319"/>
    </source>
</evidence>
<sequence length="605" mass="68433">MIFNCLKFVRAGIYDKPIVFCTGYRFNVLRFNAERKFSSSTQSLSNVHPKLSYFHNVGATPLVYRTIGQQLHISADLFPNRECIVSCHEKTRFTFPEILDKADRLAAAFRNLGFEKGDRVGLLAPNYVMWYVTMMACVRSGCILVGLNPAYQVPELEYCIEKVGMKAIIAPEVYKTQKYYEMMKTILPEMVESGFDKKIQSKKYPNMTSVIIDSKEQLKGVHNFNDLLKSPSENEISLISTIQHEIQPDSCCNIQFTSGTTGKPKAAMLSHYNFINNGMHIGKNHEFDKDYHRICVQVPLFHAYGVVIGVMAALCHGSTLVLPGPGYKAEESIEAIKHEQCSYIYGTPTMYVDVVSKLKEKREHLESLRLAAIGGSPCSPKLLHDIEEYLGIEKVRSVFGMTETTAVIFQSTPDEDKKRVLNYVGHVQEHTEAKVIDSEGNIVEFGKPGELCVRGYQTMLGYYGDEAKTKEIIGSDKWLRTGDQFILHEDGYGQIVGRLKEMIIRGGENIFPKEIEDFLNHQPGIVETHVVGIPDERMGEEIGAFIKLAPGKETITRDEVKQMCHGKLAHFKVPRYVFAVKEFPKTTSGKIQKFKLVEMIEKENK</sequence>
<dbReference type="PANTHER" id="PTHR43201">
    <property type="entry name" value="ACYL-COA SYNTHETASE"/>
    <property type="match status" value="1"/>
</dbReference>
<dbReference type="InterPro" id="IPR025110">
    <property type="entry name" value="AMP-bd_C"/>
</dbReference>
<dbReference type="AlphaFoldDB" id="A0A336MP01"/>
<dbReference type="InterPro" id="IPR020845">
    <property type="entry name" value="AMP-binding_CS"/>
</dbReference>
<comment type="function">
    <text evidence="3">Acyl-CoA synthases catalyze the initial reaction in fatty acid metabolism, by forming a thioester with CoA. Has some preference toward medium-chain substrates. Plays a role in adipocyte differentiation.</text>
</comment>
<evidence type="ECO:0000313" key="10">
    <source>
        <dbReference type="EMBL" id="SSX29977.1"/>
    </source>
</evidence>
<dbReference type="GO" id="GO:0031956">
    <property type="term" value="F:medium-chain fatty acid-CoA ligase activity"/>
    <property type="evidence" value="ECO:0007669"/>
    <property type="project" value="UniProtKB-EC"/>
</dbReference>
<comment type="catalytic activity">
    <reaction evidence="7">
        <text>a medium-chain fatty acid + ATP + CoA = a medium-chain fatty acyl-CoA + AMP + diphosphate</text>
        <dbReference type="Rhea" id="RHEA:48340"/>
        <dbReference type="ChEBI" id="CHEBI:30616"/>
        <dbReference type="ChEBI" id="CHEBI:33019"/>
        <dbReference type="ChEBI" id="CHEBI:57287"/>
        <dbReference type="ChEBI" id="CHEBI:59558"/>
        <dbReference type="ChEBI" id="CHEBI:90546"/>
        <dbReference type="ChEBI" id="CHEBI:456215"/>
        <dbReference type="EC" id="6.2.1.2"/>
    </reaction>
</comment>
<gene>
    <name evidence="10" type="primary">CSON001934</name>
</gene>
<evidence type="ECO:0000259" key="8">
    <source>
        <dbReference type="Pfam" id="PF00501"/>
    </source>
</evidence>
<evidence type="ECO:0000256" key="1">
    <source>
        <dbReference type="ARBA" id="ARBA00006432"/>
    </source>
</evidence>
<keyword evidence="2" id="KW-0436">Ligase</keyword>
<dbReference type="VEuPathDB" id="VectorBase:CSON001934"/>
<comment type="similarity">
    <text evidence="1">Belongs to the ATP-dependent AMP-binding enzyme family.</text>
</comment>
<evidence type="ECO:0000256" key="5">
    <source>
        <dbReference type="ARBA" id="ARBA00039638"/>
    </source>
</evidence>
<dbReference type="Pfam" id="PF00501">
    <property type="entry name" value="AMP-binding"/>
    <property type="match status" value="1"/>
</dbReference>
<dbReference type="PROSITE" id="PS00455">
    <property type="entry name" value="AMP_BINDING"/>
    <property type="match status" value="1"/>
</dbReference>
<evidence type="ECO:0000259" key="9">
    <source>
        <dbReference type="Pfam" id="PF13193"/>
    </source>
</evidence>
<dbReference type="Pfam" id="PF13193">
    <property type="entry name" value="AMP-binding_C"/>
    <property type="match status" value="1"/>
</dbReference>
<reference evidence="10" key="1">
    <citation type="submission" date="2018-07" db="EMBL/GenBank/DDBJ databases">
        <authorList>
            <person name="Quirk P.G."/>
            <person name="Krulwich T.A."/>
        </authorList>
    </citation>
    <scope>NUCLEOTIDE SEQUENCE</scope>
</reference>
<feature type="domain" description="AMP-binding enzyme C-terminal" evidence="9">
    <location>
        <begin position="514"/>
        <end position="590"/>
    </location>
</feature>
<evidence type="ECO:0000256" key="4">
    <source>
        <dbReference type="ARBA" id="ARBA00039009"/>
    </source>
</evidence>
<dbReference type="InterPro" id="IPR045851">
    <property type="entry name" value="AMP-bd_C_sf"/>
</dbReference>
<accession>A0A336MP01</accession>
<evidence type="ECO:0000256" key="3">
    <source>
        <dbReference type="ARBA" id="ARBA00037247"/>
    </source>
</evidence>
<organism evidence="10">
    <name type="scientific">Culicoides sonorensis</name>
    <name type="common">Biting midge</name>
    <dbReference type="NCBI Taxonomy" id="179676"/>
    <lineage>
        <taxon>Eukaryota</taxon>
        <taxon>Metazoa</taxon>
        <taxon>Ecdysozoa</taxon>
        <taxon>Arthropoda</taxon>
        <taxon>Hexapoda</taxon>
        <taxon>Insecta</taxon>
        <taxon>Pterygota</taxon>
        <taxon>Neoptera</taxon>
        <taxon>Endopterygota</taxon>
        <taxon>Diptera</taxon>
        <taxon>Nematocera</taxon>
        <taxon>Chironomoidea</taxon>
        <taxon>Ceratopogonidae</taxon>
        <taxon>Ceratopogoninae</taxon>
        <taxon>Culicoides</taxon>
        <taxon>Monoculicoides</taxon>
    </lineage>
</organism>
<evidence type="ECO:0000256" key="2">
    <source>
        <dbReference type="ARBA" id="ARBA00022598"/>
    </source>
</evidence>
<dbReference type="GO" id="GO:0006631">
    <property type="term" value="P:fatty acid metabolic process"/>
    <property type="evidence" value="ECO:0007669"/>
    <property type="project" value="TreeGrafter"/>
</dbReference>
<dbReference type="OMA" id="ICCRGYN"/>
<evidence type="ECO:0000256" key="7">
    <source>
        <dbReference type="ARBA" id="ARBA00048277"/>
    </source>
</evidence>
<dbReference type="EMBL" id="UFQT01001313">
    <property type="protein sequence ID" value="SSX29977.1"/>
    <property type="molecule type" value="Genomic_DNA"/>
</dbReference>
<dbReference type="Gene3D" id="3.40.50.980">
    <property type="match status" value="2"/>
</dbReference>
<dbReference type="FunFam" id="3.30.300.30:FF:000008">
    <property type="entry name" value="2,3-dihydroxybenzoate-AMP ligase"/>
    <property type="match status" value="1"/>
</dbReference>
<dbReference type="InterPro" id="IPR000873">
    <property type="entry name" value="AMP-dep_synth/lig_dom"/>
</dbReference>
<dbReference type="Gene3D" id="2.30.38.10">
    <property type="entry name" value="Luciferase, Domain 3"/>
    <property type="match status" value="1"/>
</dbReference>
<name>A0A336MP01_CULSO</name>
<feature type="domain" description="AMP-dependent synthetase/ligase" evidence="8">
    <location>
        <begin position="74"/>
        <end position="463"/>
    </location>
</feature>
<dbReference type="Gene3D" id="3.30.300.30">
    <property type="match status" value="1"/>
</dbReference>
<dbReference type="PANTHER" id="PTHR43201:SF5">
    <property type="entry name" value="MEDIUM-CHAIN ACYL-COA LIGASE ACSF2, MITOCHONDRIAL"/>
    <property type="match status" value="1"/>
</dbReference>
<dbReference type="FunFam" id="3.40.50.12780:FF:000003">
    <property type="entry name" value="Long-chain-fatty-acid--CoA ligase FadD"/>
    <property type="match status" value="1"/>
</dbReference>
<dbReference type="SUPFAM" id="SSF56801">
    <property type="entry name" value="Acetyl-CoA synthetase-like"/>
    <property type="match status" value="1"/>
</dbReference>
<comment type="catalytic activity">
    <reaction evidence="6">
        <text>octanoate + ATP + CoA = octanoyl-CoA + AMP + diphosphate</text>
        <dbReference type="Rhea" id="RHEA:33631"/>
        <dbReference type="ChEBI" id="CHEBI:25646"/>
        <dbReference type="ChEBI" id="CHEBI:30616"/>
        <dbReference type="ChEBI" id="CHEBI:33019"/>
        <dbReference type="ChEBI" id="CHEBI:57287"/>
        <dbReference type="ChEBI" id="CHEBI:57386"/>
        <dbReference type="ChEBI" id="CHEBI:456215"/>
    </reaction>
</comment>